<evidence type="ECO:0000313" key="2">
    <source>
        <dbReference type="Proteomes" id="UP000028186"/>
    </source>
</evidence>
<reference evidence="2" key="1">
    <citation type="journal article" date="2014" name="BMC Genomics">
        <title>Genome sequencing of two Neorhizobium galegae strains reveals a noeT gene responsible for the unusual acetylation of the nodulation factors.</title>
        <authorList>
            <person name="Osterman J."/>
            <person name="Marsh J."/>
            <person name="Laine P.K."/>
            <person name="Zeng Z."/>
            <person name="Alatalo E."/>
            <person name="Sullivan J.T."/>
            <person name="Young J.P."/>
            <person name="Thomas-Oates J."/>
            <person name="Paulin L."/>
            <person name="Lindstrom K."/>
        </authorList>
    </citation>
    <scope>NUCLEOTIDE SEQUENCE [LARGE SCALE GENOMIC DNA]</scope>
    <source>
        <strain evidence="2">HAMBI 1141</strain>
        <plasmid evidence="2">II</plasmid>
    </source>
</reference>
<dbReference type="Proteomes" id="UP000028186">
    <property type="component" value="Plasmid pHAMBI1141a"/>
</dbReference>
<dbReference type="EMBL" id="HG938356">
    <property type="protein sequence ID" value="CDN57300.1"/>
    <property type="molecule type" value="Genomic_DNA"/>
</dbReference>
<gene>
    <name evidence="1" type="ORF">RG1141_PA04650</name>
</gene>
<name>A0A068TIG8_NEOGA</name>
<geneLocation type="plasmid" evidence="2">
    <name>II</name>
</geneLocation>
<proteinExistence type="predicted"/>
<accession>A0A068TIG8</accession>
<keyword evidence="1" id="KW-0614">Plasmid</keyword>
<dbReference type="Pfam" id="PF08889">
    <property type="entry name" value="WbqC"/>
    <property type="match status" value="1"/>
</dbReference>
<dbReference type="AlphaFoldDB" id="A0A068TIG8"/>
<sequence length="232" mass="26824">MRTAVIHQPDFAPYLGFFQRFQHADLYIVLDHVQFVHGTSKSWTHRDKIKTSEGERWLTLGIRKPKLGTPINQVELMPDSEWVEKNLALLRENYRKCPGWNEVFPIVESLYSERCDLLVDFNLHFLKAIMKMLDIQTPMVRSSSLKVDGSKNELLINLLQEVGANCYLSGTGAKDYMRPDLFQAAGIEVVWQKFTHPIYRQPFGDFMPYLSILDLLLNCGISEARDVLRSCK</sequence>
<dbReference type="eggNOG" id="COG0224">
    <property type="taxonomic scope" value="Bacteria"/>
</dbReference>
<evidence type="ECO:0000313" key="1">
    <source>
        <dbReference type="EMBL" id="CDN57300.1"/>
    </source>
</evidence>
<dbReference type="HOGENOM" id="CLU_079350_0_0_5"/>
<dbReference type="InterPro" id="IPR014985">
    <property type="entry name" value="WbqC"/>
</dbReference>
<dbReference type="KEGG" id="ngl:RG1141_PA04650"/>
<protein>
    <submittedName>
        <fullName evidence="1">WbqC-like protein</fullName>
    </submittedName>
</protein>
<organism evidence="1 2">
    <name type="scientific">Neorhizobium galegae bv. officinalis bv. officinalis str. HAMBI 1141</name>
    <dbReference type="NCBI Taxonomy" id="1028801"/>
    <lineage>
        <taxon>Bacteria</taxon>
        <taxon>Pseudomonadati</taxon>
        <taxon>Pseudomonadota</taxon>
        <taxon>Alphaproteobacteria</taxon>
        <taxon>Hyphomicrobiales</taxon>
        <taxon>Rhizobiaceae</taxon>
        <taxon>Rhizobium/Agrobacterium group</taxon>
        <taxon>Neorhizobium</taxon>
    </lineage>
</organism>